<gene>
    <name evidence="3" type="ORF">PRZ48_012712</name>
</gene>
<dbReference type="Pfam" id="PF03583">
    <property type="entry name" value="LIP"/>
    <property type="match status" value="1"/>
</dbReference>
<dbReference type="SUPFAM" id="SSF53474">
    <property type="entry name" value="alpha/beta-Hydrolases"/>
    <property type="match status" value="1"/>
</dbReference>
<feature type="chain" id="PRO_5046816281" description="LIP-domain-containing protein" evidence="2">
    <location>
        <begin position="21"/>
        <end position="467"/>
    </location>
</feature>
<name>A0ABR0E5L8_ZASCE</name>
<dbReference type="Proteomes" id="UP001305779">
    <property type="component" value="Unassembled WGS sequence"/>
</dbReference>
<evidence type="ECO:0008006" key="5">
    <source>
        <dbReference type="Google" id="ProtNLM"/>
    </source>
</evidence>
<dbReference type="PANTHER" id="PTHR34853:SF5">
    <property type="entry name" value="LIP-DOMAIN-CONTAINING PROTEIN-RELATED"/>
    <property type="match status" value="1"/>
</dbReference>
<dbReference type="Gene3D" id="3.40.50.1820">
    <property type="entry name" value="alpha/beta hydrolase"/>
    <property type="match status" value="1"/>
</dbReference>
<reference evidence="3 4" key="1">
    <citation type="journal article" date="2023" name="G3 (Bethesda)">
        <title>A chromosome-level genome assembly of Zasmidium syzygii isolated from banana leaves.</title>
        <authorList>
            <person name="van Westerhoven A.C."/>
            <person name="Mehrabi R."/>
            <person name="Talebi R."/>
            <person name="Steentjes M.B.F."/>
            <person name="Corcolon B."/>
            <person name="Chong P.A."/>
            <person name="Kema G.H.J."/>
            <person name="Seidl M.F."/>
        </authorList>
    </citation>
    <scope>NUCLEOTIDE SEQUENCE [LARGE SCALE GENOMIC DNA]</scope>
    <source>
        <strain evidence="3 4">P124</strain>
    </source>
</reference>
<organism evidence="3 4">
    <name type="scientific">Zasmidium cellare</name>
    <name type="common">Wine cellar mold</name>
    <name type="synonym">Racodium cellare</name>
    <dbReference type="NCBI Taxonomy" id="395010"/>
    <lineage>
        <taxon>Eukaryota</taxon>
        <taxon>Fungi</taxon>
        <taxon>Dikarya</taxon>
        <taxon>Ascomycota</taxon>
        <taxon>Pezizomycotina</taxon>
        <taxon>Dothideomycetes</taxon>
        <taxon>Dothideomycetidae</taxon>
        <taxon>Mycosphaerellales</taxon>
        <taxon>Mycosphaerellaceae</taxon>
        <taxon>Zasmidium</taxon>
    </lineage>
</organism>
<keyword evidence="2" id="KW-0732">Signal</keyword>
<dbReference type="EMBL" id="JAXOVC010000010">
    <property type="protein sequence ID" value="KAK4496729.1"/>
    <property type="molecule type" value="Genomic_DNA"/>
</dbReference>
<sequence length="467" mass="48919">MLSVKSIVSVAVAVLPLASARPASLGVRAVLLPEDDPFYQAPVSIESSAPGTVLKSRKVATSFFGFIPDPVEAWQLLYRTNAVNGTAISAVTTVFKPTSPKADEFVSFHTAYDGSSRDGKCDPSYNYQLGAPQEDIISSVEFLLLQAFLLDGHIVSSPDYEGPDAAFAAGRLEGTGVLDSIRAVQNFGSTLGLTTSTPAVVGYGYSGGAIATGWAAGLQPTYAPELNIKGWAQGGTPANLTGTTVFIDGTAFSGFLPQALVGLSSPSAYGATLDPKIDSIATTEGASEIAFAKANCGVANLFQFPFKSVQTTEFQTEGDRILYDPVLAYALDQQLMGRYANETPTAPVYLFHATSDEIIPYANASTLYNEWCGYGASVDFVTYANGGHITTEVLGFPGAFEFVKNAFAGTVASGCSKQTKLDSILNPIALGAQLEPILAALLNALATAGQQDANIKANLNNFAKTVT</sequence>
<dbReference type="PANTHER" id="PTHR34853">
    <property type="match status" value="1"/>
</dbReference>
<evidence type="ECO:0000313" key="4">
    <source>
        <dbReference type="Proteomes" id="UP001305779"/>
    </source>
</evidence>
<keyword evidence="1" id="KW-0378">Hydrolase</keyword>
<dbReference type="Gene3D" id="1.10.260.130">
    <property type="match status" value="1"/>
</dbReference>
<proteinExistence type="predicted"/>
<accession>A0ABR0E5L8</accession>
<keyword evidence="4" id="KW-1185">Reference proteome</keyword>
<protein>
    <recommendedName>
        <fullName evidence="5">LIP-domain-containing protein</fullName>
    </recommendedName>
</protein>
<dbReference type="PIRSF" id="PIRSF029171">
    <property type="entry name" value="Esterase_LipA"/>
    <property type="match status" value="1"/>
</dbReference>
<feature type="signal peptide" evidence="2">
    <location>
        <begin position="1"/>
        <end position="20"/>
    </location>
</feature>
<dbReference type="InterPro" id="IPR005152">
    <property type="entry name" value="Lipase_secreted"/>
</dbReference>
<evidence type="ECO:0000256" key="1">
    <source>
        <dbReference type="ARBA" id="ARBA00022801"/>
    </source>
</evidence>
<comment type="caution">
    <text evidence="3">The sequence shown here is derived from an EMBL/GenBank/DDBJ whole genome shotgun (WGS) entry which is preliminary data.</text>
</comment>
<evidence type="ECO:0000313" key="3">
    <source>
        <dbReference type="EMBL" id="KAK4496729.1"/>
    </source>
</evidence>
<evidence type="ECO:0000256" key="2">
    <source>
        <dbReference type="SAM" id="SignalP"/>
    </source>
</evidence>
<dbReference type="InterPro" id="IPR029058">
    <property type="entry name" value="AB_hydrolase_fold"/>
</dbReference>